<dbReference type="Pfam" id="PF08447">
    <property type="entry name" value="PAS_3"/>
    <property type="match status" value="3"/>
</dbReference>
<dbReference type="EMBL" id="LAZR01000025">
    <property type="protein sequence ID" value="KKO03732.1"/>
    <property type="molecule type" value="Genomic_DNA"/>
</dbReference>
<evidence type="ECO:0000256" key="9">
    <source>
        <dbReference type="SAM" id="Phobius"/>
    </source>
</evidence>
<dbReference type="Gene3D" id="3.30.565.10">
    <property type="entry name" value="Histidine kinase-like ATPase, C-terminal domain"/>
    <property type="match status" value="1"/>
</dbReference>
<dbReference type="PRINTS" id="PR00344">
    <property type="entry name" value="BCTRLSENSOR"/>
</dbReference>
<dbReference type="InterPro" id="IPR003594">
    <property type="entry name" value="HATPase_dom"/>
</dbReference>
<keyword evidence="9" id="KW-0812">Transmembrane</keyword>
<proteinExistence type="predicted"/>
<feature type="domain" description="PAC" evidence="12">
    <location>
        <begin position="1055"/>
        <end position="1107"/>
    </location>
</feature>
<dbReference type="InterPro" id="IPR003661">
    <property type="entry name" value="HisK_dim/P_dom"/>
</dbReference>
<comment type="catalytic activity">
    <reaction evidence="1">
        <text>ATP + protein L-histidine = ADP + protein N-phospho-L-histidine.</text>
        <dbReference type="EC" id="2.7.13.3"/>
    </reaction>
</comment>
<evidence type="ECO:0000256" key="2">
    <source>
        <dbReference type="ARBA" id="ARBA00012438"/>
    </source>
</evidence>
<feature type="domain" description="PAC" evidence="12">
    <location>
        <begin position="912"/>
        <end position="965"/>
    </location>
</feature>
<dbReference type="SMART" id="SM00065">
    <property type="entry name" value="GAF"/>
    <property type="match status" value="2"/>
</dbReference>
<dbReference type="SUPFAM" id="SSF47384">
    <property type="entry name" value="Homodimeric domain of signal transducing histidine kinase"/>
    <property type="match status" value="1"/>
</dbReference>
<dbReference type="InterPro" id="IPR036890">
    <property type="entry name" value="HATPase_C_sf"/>
</dbReference>
<organism evidence="13">
    <name type="scientific">marine sediment metagenome</name>
    <dbReference type="NCBI Taxonomy" id="412755"/>
    <lineage>
        <taxon>unclassified sequences</taxon>
        <taxon>metagenomes</taxon>
        <taxon>ecological metagenomes</taxon>
    </lineage>
</organism>
<dbReference type="NCBIfam" id="TIGR00229">
    <property type="entry name" value="sensory_box"/>
    <property type="match status" value="2"/>
</dbReference>
<dbReference type="Gene3D" id="3.30.450.20">
    <property type="entry name" value="PAS domain"/>
    <property type="match status" value="4"/>
</dbReference>
<feature type="domain" description="Histidine kinase" evidence="10">
    <location>
        <begin position="1242"/>
        <end position="1460"/>
    </location>
</feature>
<feature type="transmembrane region" description="Helical" evidence="9">
    <location>
        <begin position="326"/>
        <end position="347"/>
    </location>
</feature>
<dbReference type="Pfam" id="PF02518">
    <property type="entry name" value="HATPase_c"/>
    <property type="match status" value="1"/>
</dbReference>
<feature type="transmembrane region" description="Helical" evidence="9">
    <location>
        <begin position="12"/>
        <end position="33"/>
    </location>
</feature>
<sequence length="1478" mass="164165">MAKIQHTRIGQLILLVGGLALGLFFLFLAASAWQQREQQWQSQQANEAAIIQLSIAQSQLALRNQALMAARSLAEDPDTRRLIRRIKTLTVSQPDNRTDILRLRAQLRRDLNGVWSILQRGGAQMLEVHLSDPPQSLLRMQEVHDPIDVTPDDGRLLLLRALASGQEQIGMQTCPLGARQAAVVPVFAKDVGGSSPVATIEVGFYVLPRQLAETVAAEIDIALLIPASALSDQSKLTPTENGRWLLGRYSNPAINQWLDAADLPTTLHSPSHQLLRIGEQVYLIASVPLLEPGASASEAHNAARIIAWHDISAAAAAHQQEQARLLLNWLLACLATMLLLAALAFAFRRHTHRQASLHQQAILAESQQRERSRQLLAIIAKAQSAYIQRDQIEQDFSQLLEQILQLTESHWGTVAQVRYNDEAQPQLIPYAVSPLNENPDGATTPLGGNAKLFDILLSTQKVVIEQDFSAENELSSFLGLPIPYGDRLVGVLALGNRAGGYTVEVAEFLAPLLATLGQLIHALRQNLDKQQIKHRLDRQRHALRSLNEVSAATGINLDERLTRTLQLGCEHLQLDLGLVSHIEGESYSIVASYAESEAPPAGTRFDFDQTYCSLTYQHSDVLAIDSMGNSRFSGHPCYQRFALEAYIGIPLLVGEKRLGTLNFSSAKCRALPFDEVDLEFMRLCARWISRLLEQDDIEQQREQLLERFNKLTRHLPGMVYQYQLSPDGKGMFPYSSGGIADIYGITPEQAASSGELAFDRVHPDDLESVIDSITTSAIRQKTWRAEYRVHHPLKGELWVAGFASPEQLDNGDIVWHGFIADITNRKRIQLALASEQQRLERVIEATGVATWEWNLDTDEVITNERWAQMIGFAAQSLAPITSATWIERIHPDDRAHFDEQLADHLTGKSDFYTCKCRVQHRDGHWIWVQDRGQVVTRDADGTPRRMSGIHSDVSSEMQQQEEIREARLFLDALIDASTEVAVIATNPQGKVTLFNSGAEKLLGYSADEVVGKLSPNVFHLRSEALRHSETLSQEAGHPIEGVEVFLHRARLGGSETLPWTYVRKDGEQRLVNLTVTRIADGEGGLIGFLGMATDITDLIQTTRALQKSESRFRGMVSNLPGAVYRCQADELWSMSYLSNEVERITGYPASDFINNQRRSYISVIHPDDRQTTLVTGESVSLHDASFELTYRILHAEGHVVQVREKGRAEYNNDGKLMWFDGFIWDVTEQMRVEQLKSQFVSTVSHELRTPLTAISGALKLINGGALGETPEKMQGLLRIAEQNTQTLNVLINDLLDMDKLAAGKMHFEMRLQPLLPLLHKALQLNQSYADQYQVSQSCAELEDAWVQVDALRLGQVLSNFLSNAAKFSKAGGDIQLSSQVSDGQVCISVSDQGVGIPAGFHDRIFQKFSQVDSSNTRQRGGSGLGLAISQELILHMAGSIGFDSEPGVGSRFWCCLPVQSKTSQTPDNPPQLPQEAAR</sequence>
<evidence type="ECO:0000256" key="1">
    <source>
        <dbReference type="ARBA" id="ARBA00000085"/>
    </source>
</evidence>
<evidence type="ECO:0000256" key="6">
    <source>
        <dbReference type="ARBA" id="ARBA00023012"/>
    </source>
</evidence>
<evidence type="ECO:0000256" key="5">
    <source>
        <dbReference type="ARBA" id="ARBA00022777"/>
    </source>
</evidence>
<dbReference type="Gene3D" id="1.10.287.130">
    <property type="match status" value="1"/>
</dbReference>
<dbReference type="CDD" id="cd00082">
    <property type="entry name" value="HisKA"/>
    <property type="match status" value="1"/>
</dbReference>
<dbReference type="SMART" id="SM00091">
    <property type="entry name" value="PAS"/>
    <property type="match status" value="4"/>
</dbReference>
<evidence type="ECO:0000259" key="10">
    <source>
        <dbReference type="PROSITE" id="PS50109"/>
    </source>
</evidence>
<dbReference type="InterPro" id="IPR001610">
    <property type="entry name" value="PAC"/>
</dbReference>
<dbReference type="Pfam" id="PF01590">
    <property type="entry name" value="GAF"/>
    <property type="match status" value="1"/>
</dbReference>
<dbReference type="PANTHER" id="PTHR43304">
    <property type="entry name" value="PHYTOCHROME-LIKE PROTEIN CPH1"/>
    <property type="match status" value="1"/>
</dbReference>
<dbReference type="SUPFAM" id="SSF55785">
    <property type="entry name" value="PYP-like sensor domain (PAS domain)"/>
    <property type="match status" value="4"/>
</dbReference>
<keyword evidence="9" id="KW-1133">Transmembrane helix</keyword>
<dbReference type="InterPro" id="IPR000700">
    <property type="entry name" value="PAS-assoc_C"/>
</dbReference>
<dbReference type="Pfam" id="PF13426">
    <property type="entry name" value="PAS_9"/>
    <property type="match status" value="1"/>
</dbReference>
<feature type="domain" description="PAS" evidence="11">
    <location>
        <begin position="966"/>
        <end position="1012"/>
    </location>
</feature>
<dbReference type="Gene3D" id="3.30.450.40">
    <property type="match status" value="2"/>
</dbReference>
<evidence type="ECO:0000256" key="4">
    <source>
        <dbReference type="ARBA" id="ARBA00022679"/>
    </source>
</evidence>
<dbReference type="InterPro" id="IPR005467">
    <property type="entry name" value="His_kinase_dom"/>
</dbReference>
<dbReference type="InterPro" id="IPR052162">
    <property type="entry name" value="Sensor_kinase/Photoreceptor"/>
</dbReference>
<dbReference type="PANTHER" id="PTHR43304:SF1">
    <property type="entry name" value="PAC DOMAIN-CONTAINING PROTEIN"/>
    <property type="match status" value="1"/>
</dbReference>
<evidence type="ECO:0000259" key="11">
    <source>
        <dbReference type="PROSITE" id="PS50112"/>
    </source>
</evidence>
<dbReference type="GO" id="GO:0000155">
    <property type="term" value="F:phosphorelay sensor kinase activity"/>
    <property type="evidence" value="ECO:0007669"/>
    <property type="project" value="InterPro"/>
</dbReference>
<dbReference type="SMART" id="SM00387">
    <property type="entry name" value="HATPase_c"/>
    <property type="match status" value="1"/>
</dbReference>
<keyword evidence="3" id="KW-0597">Phosphoprotein</keyword>
<dbReference type="InterPro" id="IPR035965">
    <property type="entry name" value="PAS-like_dom_sf"/>
</dbReference>
<keyword evidence="5" id="KW-0418">Kinase</keyword>
<dbReference type="InterPro" id="IPR013655">
    <property type="entry name" value="PAS_fold_3"/>
</dbReference>
<evidence type="ECO:0000256" key="8">
    <source>
        <dbReference type="SAM" id="MobiDB-lite"/>
    </source>
</evidence>
<dbReference type="PROSITE" id="PS50113">
    <property type="entry name" value="PAC"/>
    <property type="match status" value="3"/>
</dbReference>
<dbReference type="EC" id="2.7.13.3" evidence="2"/>
<comment type="caution">
    <text evidence="13">The sequence shown here is derived from an EMBL/GenBank/DDBJ whole genome shotgun (WGS) entry which is preliminary data.</text>
</comment>
<gene>
    <name evidence="13" type="ORF">LCGC14_0091590</name>
</gene>
<name>A0A0F9XWG5_9ZZZZ</name>
<feature type="domain" description="PAS" evidence="11">
    <location>
        <begin position="1108"/>
        <end position="1170"/>
    </location>
</feature>
<dbReference type="CDD" id="cd16922">
    <property type="entry name" value="HATPase_EvgS-ArcB-TorS-like"/>
    <property type="match status" value="1"/>
</dbReference>
<dbReference type="PROSITE" id="PS50109">
    <property type="entry name" value="HIS_KIN"/>
    <property type="match status" value="1"/>
</dbReference>
<dbReference type="InterPro" id="IPR036097">
    <property type="entry name" value="HisK_dim/P_sf"/>
</dbReference>
<evidence type="ECO:0000256" key="3">
    <source>
        <dbReference type="ARBA" id="ARBA00022553"/>
    </source>
</evidence>
<dbReference type="InterPro" id="IPR003018">
    <property type="entry name" value="GAF"/>
</dbReference>
<evidence type="ECO:0000259" key="12">
    <source>
        <dbReference type="PROSITE" id="PS50113"/>
    </source>
</evidence>
<feature type="region of interest" description="Disordered" evidence="8">
    <location>
        <begin position="938"/>
        <end position="957"/>
    </location>
</feature>
<dbReference type="SMART" id="SM00086">
    <property type="entry name" value="PAC"/>
    <property type="match status" value="4"/>
</dbReference>
<dbReference type="SUPFAM" id="SSF55781">
    <property type="entry name" value="GAF domain-like"/>
    <property type="match status" value="2"/>
</dbReference>
<accession>A0A0F9XWG5</accession>
<keyword evidence="6" id="KW-0902">Two-component regulatory system</keyword>
<evidence type="ECO:0000313" key="13">
    <source>
        <dbReference type="EMBL" id="KKO03732.1"/>
    </source>
</evidence>
<dbReference type="Pfam" id="PF00512">
    <property type="entry name" value="HisKA"/>
    <property type="match status" value="1"/>
</dbReference>
<dbReference type="PROSITE" id="PS50112">
    <property type="entry name" value="PAS"/>
    <property type="match status" value="4"/>
</dbReference>
<dbReference type="SMART" id="SM00388">
    <property type="entry name" value="HisKA"/>
    <property type="match status" value="1"/>
</dbReference>
<dbReference type="InterPro" id="IPR000014">
    <property type="entry name" value="PAS"/>
</dbReference>
<feature type="domain" description="PAS" evidence="11">
    <location>
        <begin position="835"/>
        <end position="908"/>
    </location>
</feature>
<dbReference type="CDD" id="cd00130">
    <property type="entry name" value="PAS"/>
    <property type="match status" value="4"/>
</dbReference>
<feature type="domain" description="PAC" evidence="12">
    <location>
        <begin position="1186"/>
        <end position="1238"/>
    </location>
</feature>
<feature type="domain" description="PAS" evidence="11">
    <location>
        <begin position="727"/>
        <end position="781"/>
    </location>
</feature>
<keyword evidence="7 9" id="KW-0472">Membrane</keyword>
<dbReference type="FunFam" id="1.10.287.130:FF:000001">
    <property type="entry name" value="Two-component sensor histidine kinase"/>
    <property type="match status" value="1"/>
</dbReference>
<dbReference type="InterPro" id="IPR004358">
    <property type="entry name" value="Sig_transdc_His_kin-like_C"/>
</dbReference>
<keyword evidence="4" id="KW-0808">Transferase</keyword>
<evidence type="ECO:0000256" key="7">
    <source>
        <dbReference type="ARBA" id="ARBA00023136"/>
    </source>
</evidence>
<reference evidence="13" key="1">
    <citation type="journal article" date="2015" name="Nature">
        <title>Complex archaea that bridge the gap between prokaryotes and eukaryotes.</title>
        <authorList>
            <person name="Spang A."/>
            <person name="Saw J.H."/>
            <person name="Jorgensen S.L."/>
            <person name="Zaremba-Niedzwiedzka K."/>
            <person name="Martijn J."/>
            <person name="Lind A.E."/>
            <person name="van Eijk R."/>
            <person name="Schleper C."/>
            <person name="Guy L."/>
            <person name="Ettema T.J."/>
        </authorList>
    </citation>
    <scope>NUCLEOTIDE SEQUENCE</scope>
</reference>
<dbReference type="FunFam" id="3.30.565.10:FF:000006">
    <property type="entry name" value="Sensor histidine kinase WalK"/>
    <property type="match status" value="1"/>
</dbReference>
<dbReference type="SUPFAM" id="SSF55874">
    <property type="entry name" value="ATPase domain of HSP90 chaperone/DNA topoisomerase II/histidine kinase"/>
    <property type="match status" value="1"/>
</dbReference>
<protein>
    <recommendedName>
        <fullName evidence="2">histidine kinase</fullName>
        <ecNumber evidence="2">2.7.13.3</ecNumber>
    </recommendedName>
</protein>
<dbReference type="InterPro" id="IPR029016">
    <property type="entry name" value="GAF-like_dom_sf"/>
</dbReference>